<evidence type="ECO:0000256" key="10">
    <source>
        <dbReference type="SAM" id="Phobius"/>
    </source>
</evidence>
<keyword evidence="3 8" id="KW-0812">Transmembrane</keyword>
<comment type="catalytic activity">
    <reaction evidence="7">
        <text>4 Fe(II)-[cytochrome c] + O2 + 8 H(+)(in) = 4 Fe(III)-[cytochrome c] + 2 H2O + 4 H(+)(out)</text>
        <dbReference type="Rhea" id="RHEA:11436"/>
        <dbReference type="Rhea" id="RHEA-COMP:10350"/>
        <dbReference type="Rhea" id="RHEA-COMP:14399"/>
        <dbReference type="ChEBI" id="CHEBI:15377"/>
        <dbReference type="ChEBI" id="CHEBI:15378"/>
        <dbReference type="ChEBI" id="CHEBI:15379"/>
        <dbReference type="ChEBI" id="CHEBI:29033"/>
        <dbReference type="ChEBI" id="CHEBI:29034"/>
        <dbReference type="EC" id="7.1.1.9"/>
    </reaction>
</comment>
<gene>
    <name evidence="12" type="primary">cyoC</name>
    <name evidence="12" type="ORF">GS4_34_00390</name>
</gene>
<dbReference type="GO" id="GO:0019646">
    <property type="term" value="P:aerobic electron transport chain"/>
    <property type="evidence" value="ECO:0007669"/>
    <property type="project" value="InterPro"/>
</dbReference>
<dbReference type="InterPro" id="IPR013833">
    <property type="entry name" value="Cyt_c_oxidase_su3_a-hlx"/>
</dbReference>
<evidence type="ECO:0000313" key="13">
    <source>
        <dbReference type="Proteomes" id="UP000011666"/>
    </source>
</evidence>
<reference evidence="12 13" key="1">
    <citation type="submission" date="2013-01" db="EMBL/GenBank/DDBJ databases">
        <title>Whole genome shotgun sequence of Gordonia soli NBRC 108243.</title>
        <authorList>
            <person name="Isaki-Nakamura S."/>
            <person name="Hosoyama A."/>
            <person name="Tsuchikane K."/>
            <person name="Ando Y."/>
            <person name="Baba S."/>
            <person name="Ohji S."/>
            <person name="Hamada M."/>
            <person name="Tamura T."/>
            <person name="Yamazoe A."/>
            <person name="Yamazaki S."/>
            <person name="Fujita N."/>
        </authorList>
    </citation>
    <scope>NUCLEOTIDE SEQUENCE [LARGE SCALE GENOMIC DNA]</scope>
    <source>
        <strain evidence="12 13">NBRC 108243</strain>
    </source>
</reference>
<dbReference type="GO" id="GO:0005886">
    <property type="term" value="C:plasma membrane"/>
    <property type="evidence" value="ECO:0007669"/>
    <property type="project" value="UniProtKB-SubCell"/>
</dbReference>
<feature type="transmembrane region" description="Helical" evidence="10">
    <location>
        <begin position="38"/>
        <end position="58"/>
    </location>
</feature>
<evidence type="ECO:0000256" key="7">
    <source>
        <dbReference type="ARBA" id="ARBA00047816"/>
    </source>
</evidence>
<comment type="caution">
    <text evidence="12">The sequence shown here is derived from an EMBL/GenBank/DDBJ whole genome shotgun (WGS) entry which is preliminary data.</text>
</comment>
<comment type="similarity">
    <text evidence="2 8">Belongs to the cytochrome c oxidase subunit 3 family.</text>
</comment>
<dbReference type="SUPFAM" id="SSF81452">
    <property type="entry name" value="Cytochrome c oxidase subunit III-like"/>
    <property type="match status" value="1"/>
</dbReference>
<evidence type="ECO:0000256" key="5">
    <source>
        <dbReference type="ARBA" id="ARBA00023136"/>
    </source>
</evidence>
<dbReference type="PROSITE" id="PS50253">
    <property type="entry name" value="COX3"/>
    <property type="match status" value="1"/>
</dbReference>
<dbReference type="GO" id="GO:0004129">
    <property type="term" value="F:cytochrome-c oxidase activity"/>
    <property type="evidence" value="ECO:0007669"/>
    <property type="project" value="UniProtKB-EC"/>
</dbReference>
<keyword evidence="5 10" id="KW-0472">Membrane</keyword>
<dbReference type="STRING" id="1223545.GS4_34_00390"/>
<dbReference type="RefSeq" id="WP_007624306.1">
    <property type="nucleotide sequence ID" value="NZ_BANX01000034.1"/>
</dbReference>
<dbReference type="Proteomes" id="UP000011666">
    <property type="component" value="Unassembled WGS sequence"/>
</dbReference>
<dbReference type="Gene3D" id="1.20.120.80">
    <property type="entry name" value="Cytochrome c oxidase, subunit III, four-helix bundle"/>
    <property type="match status" value="1"/>
</dbReference>
<dbReference type="PANTHER" id="PTHR11403:SF6">
    <property type="entry name" value="NITRIC OXIDE REDUCTASE SUBUNIT E"/>
    <property type="match status" value="1"/>
</dbReference>
<feature type="domain" description="Heme-copper oxidase subunit III family profile" evidence="11">
    <location>
        <begin position="37"/>
        <end position="213"/>
    </location>
</feature>
<evidence type="ECO:0000256" key="9">
    <source>
        <dbReference type="SAM" id="MobiDB-lite"/>
    </source>
</evidence>
<protein>
    <recommendedName>
        <fullName evidence="6">Cytochrome aa3 subunit 3</fullName>
    </recommendedName>
</protein>
<name>M0QP86_9ACTN</name>
<evidence type="ECO:0000256" key="4">
    <source>
        <dbReference type="ARBA" id="ARBA00022989"/>
    </source>
</evidence>
<dbReference type="Pfam" id="PF00510">
    <property type="entry name" value="COX3"/>
    <property type="match status" value="1"/>
</dbReference>
<dbReference type="AlphaFoldDB" id="M0QP86"/>
<dbReference type="PANTHER" id="PTHR11403">
    <property type="entry name" value="CYTOCHROME C OXIDASE SUBUNIT III"/>
    <property type="match status" value="1"/>
</dbReference>
<keyword evidence="13" id="KW-1185">Reference proteome</keyword>
<evidence type="ECO:0000259" key="11">
    <source>
        <dbReference type="PROSITE" id="PS50253"/>
    </source>
</evidence>
<feature type="compositionally biased region" description="Polar residues" evidence="9">
    <location>
        <begin position="1"/>
        <end position="10"/>
    </location>
</feature>
<evidence type="ECO:0000256" key="8">
    <source>
        <dbReference type="RuleBase" id="RU003376"/>
    </source>
</evidence>
<accession>M0QP86</accession>
<sequence>MDELTDSSTDLEPPTDSGSESGPSPAESAGHIPGEAGLWVFLMGDMIIFAVMFVAFLVDRAAAPAGFRASREQVDLTIGLTNTMVLLVSSLLVVIALDAARAGRFRSATTAFGAGIGCALVFTMLKAAEYTHLVASGHGPDADPYFMWLFILTGVHLAHVVLGIAVLAVLVSRTRRRVPVDGAGRMFYEGGACYWHLVDLLWMVLFPLVYLVA</sequence>
<dbReference type="eggNOG" id="COG1845">
    <property type="taxonomic scope" value="Bacteria"/>
</dbReference>
<evidence type="ECO:0000256" key="6">
    <source>
        <dbReference type="ARBA" id="ARBA00031400"/>
    </source>
</evidence>
<evidence type="ECO:0000256" key="1">
    <source>
        <dbReference type="ARBA" id="ARBA00004141"/>
    </source>
</evidence>
<evidence type="ECO:0000256" key="3">
    <source>
        <dbReference type="ARBA" id="ARBA00022692"/>
    </source>
</evidence>
<feature type="region of interest" description="Disordered" evidence="9">
    <location>
        <begin position="1"/>
        <end position="29"/>
    </location>
</feature>
<feature type="transmembrane region" description="Helical" evidence="10">
    <location>
        <begin position="145"/>
        <end position="171"/>
    </location>
</feature>
<feature type="compositionally biased region" description="Low complexity" evidence="9">
    <location>
        <begin position="17"/>
        <end position="29"/>
    </location>
</feature>
<dbReference type="InterPro" id="IPR000298">
    <property type="entry name" value="Cyt_c_oxidase-like_su3"/>
</dbReference>
<evidence type="ECO:0000313" key="12">
    <source>
        <dbReference type="EMBL" id="GAC70353.1"/>
    </source>
</evidence>
<keyword evidence="4 10" id="KW-1133">Transmembrane helix</keyword>
<evidence type="ECO:0000256" key="2">
    <source>
        <dbReference type="ARBA" id="ARBA00010581"/>
    </source>
</evidence>
<organism evidence="12 13">
    <name type="scientific">Gordonia soli NBRC 108243</name>
    <dbReference type="NCBI Taxonomy" id="1223545"/>
    <lineage>
        <taxon>Bacteria</taxon>
        <taxon>Bacillati</taxon>
        <taxon>Actinomycetota</taxon>
        <taxon>Actinomycetes</taxon>
        <taxon>Mycobacteriales</taxon>
        <taxon>Gordoniaceae</taxon>
        <taxon>Gordonia</taxon>
    </lineage>
</organism>
<dbReference type="InterPro" id="IPR035973">
    <property type="entry name" value="Cyt_c_oxidase_su3-like_sf"/>
</dbReference>
<feature type="transmembrane region" description="Helical" evidence="10">
    <location>
        <begin position="192"/>
        <end position="212"/>
    </location>
</feature>
<dbReference type="InterPro" id="IPR024791">
    <property type="entry name" value="Cyt_c/ubiquinol_Oxase_su3"/>
</dbReference>
<proteinExistence type="inferred from homology"/>
<comment type="subcellular location">
    <subcellularLocation>
        <location evidence="8">Cell membrane</location>
        <topology evidence="8">Multi-pass membrane protein</topology>
    </subcellularLocation>
    <subcellularLocation>
        <location evidence="1">Membrane</location>
        <topology evidence="1">Multi-pass membrane protein</topology>
    </subcellularLocation>
</comment>
<dbReference type="EMBL" id="BANX01000034">
    <property type="protein sequence ID" value="GAC70353.1"/>
    <property type="molecule type" value="Genomic_DNA"/>
</dbReference>
<feature type="transmembrane region" description="Helical" evidence="10">
    <location>
        <begin position="78"/>
        <end position="100"/>
    </location>
</feature>
<feature type="transmembrane region" description="Helical" evidence="10">
    <location>
        <begin position="107"/>
        <end position="125"/>
    </location>
</feature>